<dbReference type="Gene3D" id="3.40.50.12780">
    <property type="entry name" value="N-terminal domain of ligase-like"/>
    <property type="match status" value="1"/>
</dbReference>
<feature type="domain" description="AMP-binding enzyme C-terminal" evidence="1">
    <location>
        <begin position="103"/>
        <end position="190"/>
    </location>
</feature>
<dbReference type="SUPFAM" id="SSF56801">
    <property type="entry name" value="Acetyl-CoA synthetase-like"/>
    <property type="match status" value="1"/>
</dbReference>
<organism evidence="2 3">
    <name type="scientific">Sphagnurus paluster</name>
    <dbReference type="NCBI Taxonomy" id="117069"/>
    <lineage>
        <taxon>Eukaryota</taxon>
        <taxon>Fungi</taxon>
        <taxon>Dikarya</taxon>
        <taxon>Basidiomycota</taxon>
        <taxon>Agaricomycotina</taxon>
        <taxon>Agaricomycetes</taxon>
        <taxon>Agaricomycetidae</taxon>
        <taxon>Agaricales</taxon>
        <taxon>Tricholomatineae</taxon>
        <taxon>Lyophyllaceae</taxon>
        <taxon>Sphagnurus</taxon>
    </lineage>
</organism>
<name>A0A9P7KIR3_9AGAR</name>
<reference evidence="2" key="2">
    <citation type="submission" date="2021-10" db="EMBL/GenBank/DDBJ databases">
        <title>Phylogenomics reveals ancestral predisposition of the termite-cultivated fungus Termitomyces towards a domesticated lifestyle.</title>
        <authorList>
            <person name="Auxier B."/>
            <person name="Grum-Grzhimaylo A."/>
            <person name="Cardenas M.E."/>
            <person name="Lodge J.D."/>
            <person name="Laessoe T."/>
            <person name="Pedersen O."/>
            <person name="Smith M.E."/>
            <person name="Kuyper T.W."/>
            <person name="Franco-Molano E.A."/>
            <person name="Baroni T.J."/>
            <person name="Aanen D.K."/>
        </authorList>
    </citation>
    <scope>NUCLEOTIDE SEQUENCE</scope>
    <source>
        <strain evidence="2">D49</strain>
    </source>
</reference>
<dbReference type="InterPro" id="IPR045851">
    <property type="entry name" value="AMP-bd_C_sf"/>
</dbReference>
<dbReference type="InterPro" id="IPR025110">
    <property type="entry name" value="AMP-bd_C"/>
</dbReference>
<dbReference type="OrthoDB" id="6509636at2759"/>
<dbReference type="PANTHER" id="PTHR24096:SF422">
    <property type="entry name" value="BCDNA.GH02901"/>
    <property type="match status" value="1"/>
</dbReference>
<keyword evidence="3" id="KW-1185">Reference proteome</keyword>
<evidence type="ECO:0000313" key="3">
    <source>
        <dbReference type="Proteomes" id="UP000717328"/>
    </source>
</evidence>
<dbReference type="Gene3D" id="3.30.300.30">
    <property type="match status" value="1"/>
</dbReference>
<gene>
    <name evidence="2" type="ORF">H0H81_009586</name>
</gene>
<dbReference type="EMBL" id="JABCKI010000284">
    <property type="protein sequence ID" value="KAG5651179.1"/>
    <property type="molecule type" value="Genomic_DNA"/>
</dbReference>
<proteinExistence type="predicted"/>
<accession>A0A9P7KIR3</accession>
<sequence length="210" mass="22686">MWPITQKRGNSGSAGQLLPGTIARAVKPDGSLAGYDEPGELYIKTPSVALGYANNAEATKETFIDGWVKTGDEVKIDKNGELWILDRLKEIMKVKGFQVAPAELEGCILDHEDVSSACVVGIPDDYSGEIPMAFVVLNADAAQRARGSHAAAQKIKSSIIQHVAKNKVNYKHLAGGVEFVSVIPTSPSGKLLRRVLREEAKLLKEHKAKL</sequence>
<dbReference type="InterPro" id="IPR042099">
    <property type="entry name" value="ANL_N_sf"/>
</dbReference>
<reference evidence="2" key="1">
    <citation type="submission" date="2021-02" db="EMBL/GenBank/DDBJ databases">
        <authorList>
            <person name="Nieuwenhuis M."/>
            <person name="Van De Peppel L.J.J."/>
        </authorList>
    </citation>
    <scope>NUCLEOTIDE SEQUENCE</scope>
    <source>
        <strain evidence="2">D49</strain>
    </source>
</reference>
<dbReference type="Pfam" id="PF13193">
    <property type="entry name" value="AMP-binding_C"/>
    <property type="match status" value="1"/>
</dbReference>
<evidence type="ECO:0000259" key="1">
    <source>
        <dbReference type="Pfam" id="PF13193"/>
    </source>
</evidence>
<dbReference type="Proteomes" id="UP000717328">
    <property type="component" value="Unassembled WGS sequence"/>
</dbReference>
<dbReference type="AlphaFoldDB" id="A0A9P7KIR3"/>
<comment type="caution">
    <text evidence="2">The sequence shown here is derived from an EMBL/GenBank/DDBJ whole genome shotgun (WGS) entry which is preliminary data.</text>
</comment>
<evidence type="ECO:0000313" key="2">
    <source>
        <dbReference type="EMBL" id="KAG5651179.1"/>
    </source>
</evidence>
<protein>
    <recommendedName>
        <fullName evidence="1">AMP-binding enzyme C-terminal domain-containing protein</fullName>
    </recommendedName>
</protein>
<dbReference type="PANTHER" id="PTHR24096">
    <property type="entry name" value="LONG-CHAIN-FATTY-ACID--COA LIGASE"/>
    <property type="match status" value="1"/>
</dbReference>
<dbReference type="GO" id="GO:0016405">
    <property type="term" value="F:CoA-ligase activity"/>
    <property type="evidence" value="ECO:0007669"/>
    <property type="project" value="TreeGrafter"/>
</dbReference>